<evidence type="ECO:0000313" key="2">
    <source>
        <dbReference type="Proteomes" id="UP000315017"/>
    </source>
</evidence>
<protein>
    <submittedName>
        <fullName evidence="1">Uncharacterized protein</fullName>
    </submittedName>
</protein>
<accession>A0A517Y7T6</accession>
<keyword evidence="2" id="KW-1185">Reference proteome</keyword>
<dbReference type="EMBL" id="CP036274">
    <property type="protein sequence ID" value="QDU26265.1"/>
    <property type="molecule type" value="Genomic_DNA"/>
</dbReference>
<name>A0A517Y7T6_9BACT</name>
<organism evidence="1 2">
    <name type="scientific">Anatilimnocola aggregata</name>
    <dbReference type="NCBI Taxonomy" id="2528021"/>
    <lineage>
        <taxon>Bacteria</taxon>
        <taxon>Pseudomonadati</taxon>
        <taxon>Planctomycetota</taxon>
        <taxon>Planctomycetia</taxon>
        <taxon>Pirellulales</taxon>
        <taxon>Pirellulaceae</taxon>
        <taxon>Anatilimnocola</taxon>
    </lineage>
</organism>
<proteinExistence type="predicted"/>
<evidence type="ECO:0000313" key="1">
    <source>
        <dbReference type="EMBL" id="QDU26265.1"/>
    </source>
</evidence>
<dbReference type="AlphaFoldDB" id="A0A517Y7T6"/>
<gene>
    <name evidence="1" type="ORF">ETAA8_13420</name>
</gene>
<sequence>MESRIVQVRSVLNRLLDRNGGAPRHGKFWDLPRDQFVAGPIYGRVPIVPGHPDQSFLIQILSGPVGSINRMPLGGPFIEPSDLAFIVQWIVDGAPDASADFMAEFNK</sequence>
<reference evidence="1 2" key="1">
    <citation type="submission" date="2019-02" db="EMBL/GenBank/DDBJ databases">
        <title>Deep-cultivation of Planctomycetes and their phenomic and genomic characterization uncovers novel biology.</title>
        <authorList>
            <person name="Wiegand S."/>
            <person name="Jogler M."/>
            <person name="Boedeker C."/>
            <person name="Pinto D."/>
            <person name="Vollmers J."/>
            <person name="Rivas-Marin E."/>
            <person name="Kohn T."/>
            <person name="Peeters S.H."/>
            <person name="Heuer A."/>
            <person name="Rast P."/>
            <person name="Oberbeckmann S."/>
            <person name="Bunk B."/>
            <person name="Jeske O."/>
            <person name="Meyerdierks A."/>
            <person name="Storesund J.E."/>
            <person name="Kallscheuer N."/>
            <person name="Luecker S."/>
            <person name="Lage O.M."/>
            <person name="Pohl T."/>
            <person name="Merkel B.J."/>
            <person name="Hornburger P."/>
            <person name="Mueller R.-W."/>
            <person name="Bruemmer F."/>
            <person name="Labrenz M."/>
            <person name="Spormann A.M."/>
            <person name="Op den Camp H."/>
            <person name="Overmann J."/>
            <person name="Amann R."/>
            <person name="Jetten M.S.M."/>
            <person name="Mascher T."/>
            <person name="Medema M.H."/>
            <person name="Devos D.P."/>
            <person name="Kaster A.-K."/>
            <person name="Ovreas L."/>
            <person name="Rohde M."/>
            <person name="Galperin M.Y."/>
            <person name="Jogler C."/>
        </authorList>
    </citation>
    <scope>NUCLEOTIDE SEQUENCE [LARGE SCALE GENOMIC DNA]</scope>
    <source>
        <strain evidence="1 2">ETA_A8</strain>
    </source>
</reference>
<dbReference type="KEGG" id="aagg:ETAA8_13420"/>
<dbReference type="Proteomes" id="UP000315017">
    <property type="component" value="Chromosome"/>
</dbReference>